<reference evidence="7 8" key="1">
    <citation type="submission" date="2019-12" db="EMBL/GenBank/DDBJ databases">
        <title>Whole-genome sequencing of Allorhizobium vitis.</title>
        <authorList>
            <person name="Gan H.M."/>
            <person name="Szegedi E."/>
            <person name="Burr T."/>
            <person name="Savka M.A."/>
        </authorList>
    </citation>
    <scope>NUCLEOTIDE SEQUENCE [LARGE SCALE GENOMIC DNA]</scope>
    <source>
        <strain evidence="7 8">CG516</strain>
    </source>
</reference>
<dbReference type="Gene3D" id="3.40.605.10">
    <property type="entry name" value="Aldehyde Dehydrogenase, Chain A, domain 1"/>
    <property type="match status" value="1"/>
</dbReference>
<dbReference type="Proteomes" id="UP000477951">
    <property type="component" value="Unassembled WGS sequence"/>
</dbReference>
<evidence type="ECO:0000259" key="6">
    <source>
        <dbReference type="Pfam" id="PF00171"/>
    </source>
</evidence>
<dbReference type="RefSeq" id="WP_156615083.1">
    <property type="nucleotide sequence ID" value="NZ_WPHR01000011.1"/>
</dbReference>
<evidence type="ECO:0000256" key="3">
    <source>
        <dbReference type="ARBA" id="ARBA00023027"/>
    </source>
</evidence>
<evidence type="ECO:0000256" key="4">
    <source>
        <dbReference type="PROSITE-ProRule" id="PRU10007"/>
    </source>
</evidence>
<evidence type="ECO:0000313" key="7">
    <source>
        <dbReference type="EMBL" id="MUZ73892.1"/>
    </source>
</evidence>
<dbReference type="EMBL" id="WPHR01000011">
    <property type="protein sequence ID" value="MUZ73892.1"/>
    <property type="molecule type" value="Genomic_DNA"/>
</dbReference>
<evidence type="ECO:0000256" key="1">
    <source>
        <dbReference type="ARBA" id="ARBA00009986"/>
    </source>
</evidence>
<accession>A0A6L6VKE5</accession>
<dbReference type="InterPro" id="IPR015590">
    <property type="entry name" value="Aldehyde_DH_dom"/>
</dbReference>
<dbReference type="AlphaFoldDB" id="A0A6L6VKE5"/>
<dbReference type="InterPro" id="IPR016161">
    <property type="entry name" value="Ald_DH/histidinol_DH"/>
</dbReference>
<gene>
    <name evidence="7" type="ORF">GOZ90_14485</name>
</gene>
<proteinExistence type="inferred from homology"/>
<sequence>MAMERSATPEKSSLDWMDMASGNPMPFASSLLIGGKSVDAQGDKVFTRANPLSAQIVTIAAAASLADAEDAALAAAAAFPDWSTSTCAMRQTILEQAAALLIEATEIFTRTMMAETGATRDWCRFNIDYGAKIFQDAAAMAVHVPGSICPDDLITGSSFSLRQPAGVCLAISPWNAPILLAIRSIALALACGNCVILKSSELVPATQRLLGDLLQQAGLPDGVLNIISNAPADAAAIVETLIAHPVVRRVNFTGSTRVGRIVSQIAARYLKRCLLELGGKAPLIVLDDADLEQAAHAAAFGAFFNQGQICMSTERIILVDTIADDFLSLFVSKAKTVKAGDPALGLTPLGSLISMESGRRITGMIDDAVARGAHVLTGGRVHDTLMDATVVDHVLPGMRLYREESFGPVVSIIRVADADEAVTIANDCEYGLSGAVFGRDLHRALDVARRVETGILHINSATVADDPFMPFGGVKASGYGRFGGAAALDEFTELRWVSLASGPVDYPI</sequence>
<dbReference type="FunFam" id="3.40.309.10:FF:000010">
    <property type="entry name" value="Gamma-aminobutyraldehyde dehydrogenase"/>
    <property type="match status" value="1"/>
</dbReference>
<comment type="caution">
    <text evidence="7">The sequence shown here is derived from an EMBL/GenBank/DDBJ whole genome shotgun (WGS) entry which is preliminary data.</text>
</comment>
<dbReference type="GO" id="GO:0016620">
    <property type="term" value="F:oxidoreductase activity, acting on the aldehyde or oxo group of donors, NAD or NADP as acceptor"/>
    <property type="evidence" value="ECO:0007669"/>
    <property type="project" value="InterPro"/>
</dbReference>
<evidence type="ECO:0000313" key="8">
    <source>
        <dbReference type="Proteomes" id="UP000477951"/>
    </source>
</evidence>
<dbReference type="Gene3D" id="3.40.309.10">
    <property type="entry name" value="Aldehyde Dehydrogenase, Chain A, domain 2"/>
    <property type="match status" value="1"/>
</dbReference>
<keyword evidence="3" id="KW-0520">NAD</keyword>
<protein>
    <submittedName>
        <fullName evidence="7">Aldehyde dehydrogenase family protein</fullName>
    </submittedName>
</protein>
<dbReference type="InterPro" id="IPR016163">
    <property type="entry name" value="Ald_DH_C"/>
</dbReference>
<feature type="domain" description="Aldehyde dehydrogenase" evidence="6">
    <location>
        <begin position="39"/>
        <end position="497"/>
    </location>
</feature>
<dbReference type="Pfam" id="PF00171">
    <property type="entry name" value="Aldedh"/>
    <property type="match status" value="1"/>
</dbReference>
<evidence type="ECO:0000256" key="2">
    <source>
        <dbReference type="ARBA" id="ARBA00023002"/>
    </source>
</evidence>
<comment type="similarity">
    <text evidence="1 5">Belongs to the aldehyde dehydrogenase family.</text>
</comment>
<evidence type="ECO:0000256" key="5">
    <source>
        <dbReference type="RuleBase" id="RU003345"/>
    </source>
</evidence>
<keyword evidence="2 5" id="KW-0560">Oxidoreductase</keyword>
<feature type="active site" evidence="4">
    <location>
        <position position="276"/>
    </location>
</feature>
<dbReference type="PANTHER" id="PTHR42986:SF1">
    <property type="entry name" value="BENZALDEHYDE DEHYDROGENASE YFMT"/>
    <property type="match status" value="1"/>
</dbReference>
<dbReference type="PANTHER" id="PTHR42986">
    <property type="entry name" value="BENZALDEHYDE DEHYDROGENASE YFMT"/>
    <property type="match status" value="1"/>
</dbReference>
<name>A0A6L6VKE5_AGRVI</name>
<dbReference type="InterPro" id="IPR016162">
    <property type="entry name" value="Ald_DH_N"/>
</dbReference>
<dbReference type="SUPFAM" id="SSF53720">
    <property type="entry name" value="ALDH-like"/>
    <property type="match status" value="1"/>
</dbReference>
<dbReference type="CDD" id="cd07105">
    <property type="entry name" value="ALDH_SaliADH"/>
    <property type="match status" value="1"/>
</dbReference>
<dbReference type="PROSITE" id="PS00687">
    <property type="entry name" value="ALDEHYDE_DEHYDR_GLU"/>
    <property type="match status" value="1"/>
</dbReference>
<organism evidence="7 8">
    <name type="scientific">Agrobacterium vitis</name>
    <name type="common">Rhizobium vitis</name>
    <dbReference type="NCBI Taxonomy" id="373"/>
    <lineage>
        <taxon>Bacteria</taxon>
        <taxon>Pseudomonadati</taxon>
        <taxon>Pseudomonadota</taxon>
        <taxon>Alphaproteobacteria</taxon>
        <taxon>Hyphomicrobiales</taxon>
        <taxon>Rhizobiaceae</taxon>
        <taxon>Rhizobium/Agrobacterium group</taxon>
        <taxon>Agrobacterium</taxon>
    </lineage>
</organism>
<dbReference type="InterPro" id="IPR029510">
    <property type="entry name" value="Ald_DH_CS_GLU"/>
</dbReference>